<evidence type="ECO:0000313" key="2">
    <source>
        <dbReference type="EMBL" id="GEX90780.1"/>
    </source>
</evidence>
<gene>
    <name evidence="2" type="ORF">Tci_362755</name>
</gene>
<protein>
    <submittedName>
        <fullName evidence="2">Uncharacterized protein</fullName>
    </submittedName>
</protein>
<name>A0A699HDF0_TANCI</name>
<feature type="compositionally biased region" description="Basic and acidic residues" evidence="1">
    <location>
        <begin position="137"/>
        <end position="156"/>
    </location>
</feature>
<dbReference type="EMBL" id="BKCJ010138201">
    <property type="protein sequence ID" value="GEX90780.1"/>
    <property type="molecule type" value="Genomic_DNA"/>
</dbReference>
<sequence length="156" mass="17872">MEKIEKDKVIRSKKSKVKARASLGIRPGKPSILRPDIIDSIFFDLSEGNLELVASCGFYALSWKPYQGDSLNLPDHRVEFVTTCSCTNYKEILSIKIQESRKLKHKDKDFRNSDIQDLPSRYQVYQGRLLASFQNDAKYEHGGQDTRSQGDKVDQD</sequence>
<organism evidence="2">
    <name type="scientific">Tanacetum cinerariifolium</name>
    <name type="common">Dalmatian daisy</name>
    <name type="synonym">Chrysanthemum cinerariifolium</name>
    <dbReference type="NCBI Taxonomy" id="118510"/>
    <lineage>
        <taxon>Eukaryota</taxon>
        <taxon>Viridiplantae</taxon>
        <taxon>Streptophyta</taxon>
        <taxon>Embryophyta</taxon>
        <taxon>Tracheophyta</taxon>
        <taxon>Spermatophyta</taxon>
        <taxon>Magnoliopsida</taxon>
        <taxon>eudicotyledons</taxon>
        <taxon>Gunneridae</taxon>
        <taxon>Pentapetalae</taxon>
        <taxon>asterids</taxon>
        <taxon>campanulids</taxon>
        <taxon>Asterales</taxon>
        <taxon>Asteraceae</taxon>
        <taxon>Asteroideae</taxon>
        <taxon>Anthemideae</taxon>
        <taxon>Anthemidinae</taxon>
        <taxon>Tanacetum</taxon>
    </lineage>
</organism>
<dbReference type="AlphaFoldDB" id="A0A699HDF0"/>
<reference evidence="2" key="1">
    <citation type="journal article" date="2019" name="Sci. Rep.">
        <title>Draft genome of Tanacetum cinerariifolium, the natural source of mosquito coil.</title>
        <authorList>
            <person name="Yamashiro T."/>
            <person name="Shiraishi A."/>
            <person name="Satake H."/>
            <person name="Nakayama K."/>
        </authorList>
    </citation>
    <scope>NUCLEOTIDE SEQUENCE</scope>
</reference>
<comment type="caution">
    <text evidence="2">The sequence shown here is derived from an EMBL/GenBank/DDBJ whole genome shotgun (WGS) entry which is preliminary data.</text>
</comment>
<feature type="region of interest" description="Disordered" evidence="1">
    <location>
        <begin position="136"/>
        <end position="156"/>
    </location>
</feature>
<proteinExistence type="predicted"/>
<accession>A0A699HDF0</accession>
<evidence type="ECO:0000256" key="1">
    <source>
        <dbReference type="SAM" id="MobiDB-lite"/>
    </source>
</evidence>